<dbReference type="SMART" id="SM00382">
    <property type="entry name" value="AAA"/>
    <property type="match status" value="1"/>
</dbReference>
<dbReference type="Proteomes" id="UP000601736">
    <property type="component" value="Unassembled WGS sequence"/>
</dbReference>
<dbReference type="InterPro" id="IPR003439">
    <property type="entry name" value="ABC_transporter-like_ATP-bd"/>
</dbReference>
<dbReference type="PROSITE" id="PS50893">
    <property type="entry name" value="ABC_TRANSPORTER_2"/>
    <property type="match status" value="1"/>
</dbReference>
<dbReference type="GO" id="GO:0140359">
    <property type="term" value="F:ABC-type transporter activity"/>
    <property type="evidence" value="ECO:0007669"/>
    <property type="project" value="InterPro"/>
</dbReference>
<evidence type="ECO:0000256" key="1">
    <source>
        <dbReference type="ARBA" id="ARBA00005417"/>
    </source>
</evidence>
<name>A0A8H9D9T5_9PROT</name>
<dbReference type="GO" id="GO:0016887">
    <property type="term" value="F:ATP hydrolysis activity"/>
    <property type="evidence" value="ECO:0007669"/>
    <property type="project" value="InterPro"/>
</dbReference>
<comment type="caution">
    <text evidence="7">The sequence shown here is derived from an EMBL/GenBank/DDBJ whole genome shotgun (WGS) entry which is preliminary data.</text>
</comment>
<accession>A0A8H9D9T5</accession>
<protein>
    <submittedName>
        <fullName evidence="7">O-antigen export system ATP-binding protein RfbB</fullName>
    </submittedName>
</protein>
<dbReference type="InterPro" id="IPR015860">
    <property type="entry name" value="ABC_transpr_TagH-like"/>
</dbReference>
<dbReference type="PANTHER" id="PTHR46743:SF2">
    <property type="entry name" value="TEICHOIC ACIDS EXPORT ATP-BINDING PROTEIN TAGH"/>
    <property type="match status" value="1"/>
</dbReference>
<keyword evidence="3" id="KW-0472">Membrane</keyword>
<evidence type="ECO:0000256" key="5">
    <source>
        <dbReference type="ARBA" id="ARBA00022840"/>
    </source>
</evidence>
<dbReference type="Gene3D" id="3.40.50.300">
    <property type="entry name" value="P-loop containing nucleotide triphosphate hydrolases"/>
    <property type="match status" value="1"/>
</dbReference>
<dbReference type="EMBL" id="CAJNAP010000023">
    <property type="protein sequence ID" value="CAE6509066.1"/>
    <property type="molecule type" value="Genomic_DNA"/>
</dbReference>
<evidence type="ECO:0000256" key="3">
    <source>
        <dbReference type="ARBA" id="ARBA00022475"/>
    </source>
</evidence>
<dbReference type="Pfam" id="PF14524">
    <property type="entry name" value="Wzt_C"/>
    <property type="match status" value="1"/>
</dbReference>
<comment type="similarity">
    <text evidence="1">Belongs to the ABC transporter superfamily.</text>
</comment>
<keyword evidence="2" id="KW-0813">Transport</keyword>
<dbReference type="SUPFAM" id="SSF52540">
    <property type="entry name" value="P-loop containing nucleoside triphosphate hydrolases"/>
    <property type="match status" value="1"/>
</dbReference>
<dbReference type="GO" id="GO:0005524">
    <property type="term" value="F:ATP binding"/>
    <property type="evidence" value="ECO:0007669"/>
    <property type="project" value="UniProtKB-KW"/>
</dbReference>
<gene>
    <name evidence="7" type="primary">rfbB</name>
    <name evidence="7" type="ORF">NMYAN_30111</name>
</gene>
<keyword evidence="5 7" id="KW-0067">ATP-binding</keyword>
<dbReference type="Gene3D" id="2.70.50.60">
    <property type="entry name" value="abc- transporter (atp binding component) like domain"/>
    <property type="match status" value="1"/>
</dbReference>
<dbReference type="InterPro" id="IPR027417">
    <property type="entry name" value="P-loop_NTPase"/>
</dbReference>
<dbReference type="PANTHER" id="PTHR46743">
    <property type="entry name" value="TEICHOIC ACIDS EXPORT ATP-BINDING PROTEIN TAGH"/>
    <property type="match status" value="1"/>
</dbReference>
<dbReference type="InterPro" id="IPR050683">
    <property type="entry name" value="Bact_Polysacc_Export_ATP-bd"/>
</dbReference>
<dbReference type="AlphaFoldDB" id="A0A8H9D9T5"/>
<dbReference type="Pfam" id="PF00005">
    <property type="entry name" value="ABC_tran"/>
    <property type="match status" value="1"/>
</dbReference>
<feature type="domain" description="ABC transporter" evidence="6">
    <location>
        <begin position="14"/>
        <end position="255"/>
    </location>
</feature>
<keyword evidence="4" id="KW-0547">Nucleotide-binding</keyword>
<evidence type="ECO:0000256" key="2">
    <source>
        <dbReference type="ARBA" id="ARBA00022448"/>
    </source>
</evidence>
<dbReference type="GO" id="GO:0016020">
    <property type="term" value="C:membrane"/>
    <property type="evidence" value="ECO:0007669"/>
    <property type="project" value="InterPro"/>
</dbReference>
<evidence type="ECO:0000259" key="6">
    <source>
        <dbReference type="PROSITE" id="PS50893"/>
    </source>
</evidence>
<dbReference type="InterPro" id="IPR029439">
    <property type="entry name" value="Wzt_C"/>
</dbReference>
<organism evidence="7 8">
    <name type="scientific">Nitrosomonas nitrosa</name>
    <dbReference type="NCBI Taxonomy" id="52442"/>
    <lineage>
        <taxon>Bacteria</taxon>
        <taxon>Pseudomonadati</taxon>
        <taxon>Pseudomonadota</taxon>
        <taxon>Betaproteobacteria</taxon>
        <taxon>Nitrosomonadales</taxon>
        <taxon>Nitrosomonadaceae</taxon>
        <taxon>Nitrosomonas</taxon>
    </lineage>
</organism>
<evidence type="ECO:0000313" key="7">
    <source>
        <dbReference type="EMBL" id="CAE6509066.1"/>
    </source>
</evidence>
<dbReference type="InterPro" id="IPR003593">
    <property type="entry name" value="AAA+_ATPase"/>
</dbReference>
<dbReference type="CDD" id="cd03220">
    <property type="entry name" value="ABC_KpsT_Wzt"/>
    <property type="match status" value="1"/>
</dbReference>
<sequence length="425" mass="46776">MEVGQISAPLHSAIRIQNLGKCYQLYAQPKDRLKQFLWRGKRQFYQELWALREINLQVMPGEVIGIVGRNGSGKSTLLQLICGTLTPTCGEIQVKGRLAALLELGAGFNPEFTGRENIWLNAAIMGLSQDEIAERIEQIIDFSEIRDFIDQPVKTYSSGMYVRLAFSVAVSVDPDILIIDEALSVGDGSFARKSFNRIMQLKDNGRTILFCSHSLFQIESLCTRVLWINQGRLMAEGEPKDVVSAYQTFLDKSVLIATEPVAAEDEAIESVSINSPVATGYVPGHARLDKVDVLVDGETSSDAVVKSSCSTVSVTVSFASDPAVPCPTVAITLHAMDGRMLTSAATWEDHVVLKRTGEGTGQTTVIFDQLPLLKGEYLVSVYLLCEKGIHLYDSVNGVSKLRVQQEGRLQGYFTVPHRWEAGNEI</sequence>
<evidence type="ECO:0000313" key="8">
    <source>
        <dbReference type="Proteomes" id="UP000601736"/>
    </source>
</evidence>
<proteinExistence type="inferred from homology"/>
<dbReference type="CDD" id="cd10147">
    <property type="entry name" value="Wzt_C-like"/>
    <property type="match status" value="1"/>
</dbReference>
<reference evidence="7" key="1">
    <citation type="submission" date="2021-02" db="EMBL/GenBank/DDBJ databases">
        <authorList>
            <person name="Han P."/>
        </authorList>
    </citation>
    <scope>NUCLEOTIDE SEQUENCE</scope>
    <source>
        <strain evidence="7">Nitrosomonas nitrosa 18-3D</strain>
    </source>
</reference>
<evidence type="ECO:0000256" key="4">
    <source>
        <dbReference type="ARBA" id="ARBA00022741"/>
    </source>
</evidence>
<keyword evidence="3" id="KW-1003">Cell membrane</keyword>
<dbReference type="RefSeq" id="WP_204800029.1">
    <property type="nucleotide sequence ID" value="NZ_CAJNAP010000023.1"/>
</dbReference>